<name>A0A4Y1R9I1_PRUDU</name>
<dbReference type="AlphaFoldDB" id="A0A4Y1R9I1"/>
<dbReference type="EMBL" id="AP019300">
    <property type="protein sequence ID" value="BBH00890.1"/>
    <property type="molecule type" value="Genomic_DNA"/>
</dbReference>
<accession>A0A4Y1R9I1</accession>
<reference evidence="1" key="1">
    <citation type="journal article" date="2019" name="Science">
        <title>Mutation of a bHLH transcription factor allowed almond domestication.</title>
        <authorList>
            <person name="Sanchez-Perez R."/>
            <person name="Pavan S."/>
            <person name="Mazzeo R."/>
            <person name="Moldovan C."/>
            <person name="Aiese Cigliano R."/>
            <person name="Del Cueto J."/>
            <person name="Ricciardi F."/>
            <person name="Lotti C."/>
            <person name="Ricciardi L."/>
            <person name="Dicenta F."/>
            <person name="Lopez-Marques R.L."/>
            <person name="Lindberg Moller B."/>
        </authorList>
    </citation>
    <scope>NUCLEOTIDE SEQUENCE</scope>
</reference>
<organism evidence="1">
    <name type="scientific">Prunus dulcis</name>
    <name type="common">Almond</name>
    <name type="synonym">Amygdalus dulcis</name>
    <dbReference type="NCBI Taxonomy" id="3755"/>
    <lineage>
        <taxon>Eukaryota</taxon>
        <taxon>Viridiplantae</taxon>
        <taxon>Streptophyta</taxon>
        <taxon>Embryophyta</taxon>
        <taxon>Tracheophyta</taxon>
        <taxon>Spermatophyta</taxon>
        <taxon>Magnoliopsida</taxon>
        <taxon>eudicotyledons</taxon>
        <taxon>Gunneridae</taxon>
        <taxon>Pentapetalae</taxon>
        <taxon>rosids</taxon>
        <taxon>fabids</taxon>
        <taxon>Rosales</taxon>
        <taxon>Rosaceae</taxon>
        <taxon>Amygdaloideae</taxon>
        <taxon>Amygdaleae</taxon>
        <taxon>Prunus</taxon>
    </lineage>
</organism>
<gene>
    <name evidence="1" type="ORF">Prudu_011002</name>
</gene>
<sequence>MLWCSHCGIMQWLWKSAYLSRCQY</sequence>
<evidence type="ECO:0000313" key="1">
    <source>
        <dbReference type="EMBL" id="BBH00890.1"/>
    </source>
</evidence>
<protein>
    <submittedName>
        <fullName evidence="1">Cyclin/Brf1-like TBP-binding protein</fullName>
    </submittedName>
</protein>
<proteinExistence type="predicted"/>